<name>A0A813IXS4_POLGL</name>
<feature type="non-terminal residue" evidence="2">
    <location>
        <position position="196"/>
    </location>
</feature>
<accession>A0A813IXS4</accession>
<feature type="region of interest" description="Disordered" evidence="1">
    <location>
        <begin position="132"/>
        <end position="157"/>
    </location>
</feature>
<evidence type="ECO:0000256" key="1">
    <source>
        <dbReference type="SAM" id="MobiDB-lite"/>
    </source>
</evidence>
<feature type="region of interest" description="Disordered" evidence="1">
    <location>
        <begin position="51"/>
        <end position="91"/>
    </location>
</feature>
<evidence type="ECO:0000313" key="3">
    <source>
        <dbReference type="Proteomes" id="UP000626109"/>
    </source>
</evidence>
<gene>
    <name evidence="2" type="ORF">PGLA2088_LOCUS13054</name>
</gene>
<evidence type="ECO:0000313" key="2">
    <source>
        <dbReference type="EMBL" id="CAE8657810.1"/>
    </source>
</evidence>
<feature type="compositionally biased region" description="Polar residues" evidence="1">
    <location>
        <begin position="67"/>
        <end position="78"/>
    </location>
</feature>
<feature type="compositionally biased region" description="Basic and acidic residues" evidence="1">
    <location>
        <begin position="51"/>
        <end position="62"/>
    </location>
</feature>
<feature type="compositionally biased region" description="Polar residues" evidence="1">
    <location>
        <begin position="18"/>
        <end position="29"/>
    </location>
</feature>
<organism evidence="2 3">
    <name type="scientific">Polarella glacialis</name>
    <name type="common">Dinoflagellate</name>
    <dbReference type="NCBI Taxonomy" id="89957"/>
    <lineage>
        <taxon>Eukaryota</taxon>
        <taxon>Sar</taxon>
        <taxon>Alveolata</taxon>
        <taxon>Dinophyceae</taxon>
        <taxon>Suessiales</taxon>
        <taxon>Suessiaceae</taxon>
        <taxon>Polarella</taxon>
    </lineage>
</organism>
<protein>
    <submittedName>
        <fullName evidence="2">Uncharacterized protein</fullName>
    </submittedName>
</protein>
<dbReference type="Proteomes" id="UP000626109">
    <property type="component" value="Unassembled WGS sequence"/>
</dbReference>
<sequence>ELLSQEQQDQLPGRVSLLGSTLAESSPVQQRGPLRVMNAWAPAPKELEEIHNWDHRPLRDRPAPGGSMSNISMPSEGTGTMDGEANSDLPMAPDKVINWRDIEVPLASQIRGLARLQKPSMQLLAPKGWREPPELRPLNPAELSVSRAPRLSSGSGVGYSGAAGYSRDYRPLPALTECGMAPPPPAQRVATTAVGR</sequence>
<proteinExistence type="predicted"/>
<reference evidence="2" key="1">
    <citation type="submission" date="2021-02" db="EMBL/GenBank/DDBJ databases">
        <authorList>
            <person name="Dougan E. K."/>
            <person name="Rhodes N."/>
            <person name="Thang M."/>
            <person name="Chan C."/>
        </authorList>
    </citation>
    <scope>NUCLEOTIDE SEQUENCE</scope>
</reference>
<dbReference type="EMBL" id="CAJNNW010015506">
    <property type="protein sequence ID" value="CAE8657810.1"/>
    <property type="molecule type" value="Genomic_DNA"/>
</dbReference>
<feature type="compositionally biased region" description="Polar residues" evidence="1">
    <location>
        <begin position="1"/>
        <end position="10"/>
    </location>
</feature>
<comment type="caution">
    <text evidence="2">The sequence shown here is derived from an EMBL/GenBank/DDBJ whole genome shotgun (WGS) entry which is preliminary data.</text>
</comment>
<dbReference type="AlphaFoldDB" id="A0A813IXS4"/>
<feature type="region of interest" description="Disordered" evidence="1">
    <location>
        <begin position="176"/>
        <end position="196"/>
    </location>
</feature>
<feature type="region of interest" description="Disordered" evidence="1">
    <location>
        <begin position="1"/>
        <end position="30"/>
    </location>
</feature>
<feature type="non-terminal residue" evidence="2">
    <location>
        <position position="1"/>
    </location>
</feature>